<protein>
    <recommendedName>
        <fullName evidence="1">NAD-dependent epimerase/dehydratase domain-containing protein</fullName>
    </recommendedName>
</protein>
<evidence type="ECO:0000313" key="2">
    <source>
        <dbReference type="EMBL" id="EEQ96593.1"/>
    </source>
</evidence>
<dbReference type="Proteomes" id="UP000004386">
    <property type="component" value="Unassembled WGS sequence"/>
</dbReference>
<proteinExistence type="predicted"/>
<comment type="caution">
    <text evidence="2">The sequence shown here is derived from an EMBL/GenBank/DDBJ whole genome shotgun (WGS) entry which is preliminary data.</text>
</comment>
<organism evidence="2 3">
    <name type="scientific">Brucella intermedia LMG 3301</name>
    <dbReference type="NCBI Taxonomy" id="641118"/>
    <lineage>
        <taxon>Bacteria</taxon>
        <taxon>Pseudomonadati</taxon>
        <taxon>Pseudomonadota</taxon>
        <taxon>Alphaproteobacteria</taxon>
        <taxon>Hyphomicrobiales</taxon>
        <taxon>Brucellaceae</taxon>
        <taxon>Brucella/Ochrobactrum group</taxon>
        <taxon>Brucella</taxon>
    </lineage>
</organism>
<dbReference type="EMBL" id="ACQA01000001">
    <property type="protein sequence ID" value="EEQ96593.1"/>
    <property type="molecule type" value="Genomic_DNA"/>
</dbReference>
<evidence type="ECO:0000259" key="1">
    <source>
        <dbReference type="Pfam" id="PF01370"/>
    </source>
</evidence>
<accession>C4WHE6</accession>
<dbReference type="Gene3D" id="3.40.50.720">
    <property type="entry name" value="NAD(P)-binding Rossmann-like Domain"/>
    <property type="match status" value="1"/>
</dbReference>
<dbReference type="InterPro" id="IPR001509">
    <property type="entry name" value="Epimerase_deHydtase"/>
</dbReference>
<feature type="domain" description="NAD-dependent epimerase/dehydratase" evidence="1">
    <location>
        <begin position="51"/>
        <end position="154"/>
    </location>
</feature>
<dbReference type="SUPFAM" id="SSF51735">
    <property type="entry name" value="NAD(P)-binding Rossmann-fold domains"/>
    <property type="match status" value="1"/>
</dbReference>
<dbReference type="Pfam" id="PF01370">
    <property type="entry name" value="Epimerase"/>
    <property type="match status" value="1"/>
</dbReference>
<gene>
    <name evidence="2" type="ORF">OINT_1002040</name>
</gene>
<dbReference type="HOGENOM" id="CLU_091335_0_0_5"/>
<sequence length="266" mass="29575">MKTLEKNMASALIGYTGFVGSNLLRARSFDDLYNSSNIGNIVGKHYDLLVCAGVPAVKWKANKEPDRDREQIAALIDPLSKVTADRFILISTIDVYSNPSKLHDESKDPFDPEAQPYGKHRLEVEKWATAHFSDTMIVRLPALFGPGLKKNVIFDLLHDNQTDKIDPASSFQWYSLDRLWNDIETAGHAGLKLVNLFPEPVPTRAILDKLFPDAFVGKPSDAPVSYRLCTRHAGVFGQTGRYIAPASSVMDDIAKFVARERQNGGN</sequence>
<dbReference type="AlphaFoldDB" id="C4WHE6"/>
<name>C4WHE6_9HYPH</name>
<evidence type="ECO:0000313" key="3">
    <source>
        <dbReference type="Proteomes" id="UP000004386"/>
    </source>
</evidence>
<dbReference type="InterPro" id="IPR036291">
    <property type="entry name" value="NAD(P)-bd_dom_sf"/>
</dbReference>
<reference evidence="2 3" key="1">
    <citation type="submission" date="2009-05" db="EMBL/GenBank/DDBJ databases">
        <authorList>
            <person name="Setubal J.C."/>
            <person name="Boyle S."/>
            <person name="Crasta O.R."/>
            <person name="Gillespie J.J."/>
            <person name="Kenyon R.W."/>
            <person name="Lu J."/>
            <person name="Mane S."/>
            <person name="Nagrani S."/>
            <person name="Shallom J.M."/>
            <person name="Shallom S."/>
            <person name="Shukla M."/>
            <person name="Snyder E.E."/>
            <person name="Sobral B.W."/>
            <person name="Wattam A.R."/>
            <person name="Will R."/>
            <person name="Williams K."/>
            <person name="Yoo H."/>
            <person name="Munk C."/>
            <person name="Tapia R."/>
            <person name="Green L."/>
            <person name="Rogers Y."/>
            <person name="Detter J.C."/>
            <person name="Bruce D."/>
            <person name="Brettin T.S."/>
            <person name="Tsolis R."/>
        </authorList>
    </citation>
    <scope>NUCLEOTIDE SEQUENCE [LARGE SCALE GENOMIC DNA]</scope>
    <source>
        <strain evidence="2 3">LMG 3301</strain>
    </source>
</reference>